<comment type="caution">
    <text evidence="1">The sequence shown here is derived from an EMBL/GenBank/DDBJ whole genome shotgun (WGS) entry which is preliminary data.</text>
</comment>
<protein>
    <submittedName>
        <fullName evidence="1">Uncharacterized protein</fullName>
    </submittedName>
</protein>
<name>A0A9P4WIL0_9PLEO</name>
<evidence type="ECO:0000313" key="1">
    <source>
        <dbReference type="EMBL" id="KAF3033621.1"/>
    </source>
</evidence>
<dbReference type="AlphaFoldDB" id="A0A9P4WIL0"/>
<sequence>MASNIEQQKTALERLIAEPKGKTAYTPGQAFLLHVFWECPSLSTAQQLLQSLAKCAAATHRDTPCVPIYFFRISNNNADLCPAAPKTIEEHPTLRTALRKLRVGVPRGAITADLARQGLDTALLDLDPSADLPPELQQSPVAVECTELYLDERAFNEHAGSRDYLDAYAGVMDPALRTRTCTVRMGTPTPFLIERVLEPMLKEKVAPMSDSSVLWRRPSERDVDVFVSLDVRMDGGNAEDLVEKVPHEAEGCFVMKVAFDHPLREGTARFMGVLSKLRPEAFEWLKDFSVERGEVRCDLSFQERVVDTLRDAGLEDVRVNASESVGYSLHARSEELTEVSA</sequence>
<dbReference type="OrthoDB" id="71599at2759"/>
<accession>A0A9P4WIL0</accession>
<reference evidence="1" key="1">
    <citation type="submission" date="2019-04" db="EMBL/GenBank/DDBJ databases">
        <title>Sequencing of skin fungus with MAO and IRED activity.</title>
        <authorList>
            <person name="Marsaioli A.J."/>
            <person name="Bonatto J.M.C."/>
            <person name="Reis Junior O."/>
        </authorList>
    </citation>
    <scope>NUCLEOTIDE SEQUENCE</scope>
    <source>
        <strain evidence="1">28M1</strain>
    </source>
</reference>
<gene>
    <name evidence="1" type="ORF">E8E12_002375</name>
</gene>
<dbReference type="EMBL" id="SWKV01000078">
    <property type="protein sequence ID" value="KAF3033621.1"/>
    <property type="molecule type" value="Genomic_DNA"/>
</dbReference>
<evidence type="ECO:0000313" key="2">
    <source>
        <dbReference type="Proteomes" id="UP000758155"/>
    </source>
</evidence>
<dbReference type="Proteomes" id="UP000758155">
    <property type="component" value="Unassembled WGS sequence"/>
</dbReference>
<proteinExistence type="predicted"/>
<keyword evidence="2" id="KW-1185">Reference proteome</keyword>
<organism evidence="1 2">
    <name type="scientific">Didymella heteroderae</name>
    <dbReference type="NCBI Taxonomy" id="1769908"/>
    <lineage>
        <taxon>Eukaryota</taxon>
        <taxon>Fungi</taxon>
        <taxon>Dikarya</taxon>
        <taxon>Ascomycota</taxon>
        <taxon>Pezizomycotina</taxon>
        <taxon>Dothideomycetes</taxon>
        <taxon>Pleosporomycetidae</taxon>
        <taxon>Pleosporales</taxon>
        <taxon>Pleosporineae</taxon>
        <taxon>Didymellaceae</taxon>
        <taxon>Didymella</taxon>
    </lineage>
</organism>